<gene>
    <name evidence="2" type="ORF">AB1Y20_006790</name>
</gene>
<dbReference type="InterPro" id="IPR041667">
    <property type="entry name" value="Cupin_8"/>
</dbReference>
<comment type="caution">
    <text evidence="2">The sequence shown here is derived from an EMBL/GenBank/DDBJ whole genome shotgun (WGS) entry which is preliminary data.</text>
</comment>
<proteinExistence type="predicted"/>
<reference evidence="2 3" key="1">
    <citation type="journal article" date="2024" name="Science">
        <title>Giant polyketide synthase enzymes in the biosynthesis of giant marine polyether toxins.</title>
        <authorList>
            <person name="Fallon T.R."/>
            <person name="Shende V.V."/>
            <person name="Wierzbicki I.H."/>
            <person name="Pendleton A.L."/>
            <person name="Watervoot N.F."/>
            <person name="Auber R.P."/>
            <person name="Gonzalez D.J."/>
            <person name="Wisecaver J.H."/>
            <person name="Moore B.S."/>
        </authorList>
    </citation>
    <scope>NUCLEOTIDE SEQUENCE [LARGE SCALE GENOMIC DNA]</scope>
    <source>
        <strain evidence="2 3">12B1</strain>
    </source>
</reference>
<sequence>MQSDALAHEGQRPFILLARQPASPPLPLEDVFPAQLLRLAVEFFPRGALSPASNSRRVPLERALERMRLPSPGATPYALLTVPPRRWRSLLTRLDAHEPHFVTQAHLRPEGECAAAVGPANRSWQFERELRWRIMALGGAVGTGTHLHQDRLPLASWHHQVRGRKRWLLCRPGPSHEYCGGHVDGFAPDYSACPQFNLSSCEEHTLGPGEGLFFPERWWHQTLTLDAVTLSVSRSLLMPTATRQFAAVMRSYCNEAIRVAPDVYARMCEALQPCLLRLSASGIESE</sequence>
<dbReference type="SUPFAM" id="SSF51197">
    <property type="entry name" value="Clavaminate synthase-like"/>
    <property type="match status" value="1"/>
</dbReference>
<evidence type="ECO:0000313" key="3">
    <source>
        <dbReference type="Proteomes" id="UP001515480"/>
    </source>
</evidence>
<feature type="domain" description="JmjC" evidence="1">
    <location>
        <begin position="87"/>
        <end position="253"/>
    </location>
</feature>
<organism evidence="2 3">
    <name type="scientific">Prymnesium parvum</name>
    <name type="common">Toxic golden alga</name>
    <dbReference type="NCBI Taxonomy" id="97485"/>
    <lineage>
        <taxon>Eukaryota</taxon>
        <taxon>Haptista</taxon>
        <taxon>Haptophyta</taxon>
        <taxon>Prymnesiophyceae</taxon>
        <taxon>Prymnesiales</taxon>
        <taxon>Prymnesiaceae</taxon>
        <taxon>Prymnesium</taxon>
    </lineage>
</organism>
<dbReference type="AlphaFoldDB" id="A0AB34J1S8"/>
<dbReference type="PROSITE" id="PS51184">
    <property type="entry name" value="JMJC"/>
    <property type="match status" value="1"/>
</dbReference>
<protein>
    <recommendedName>
        <fullName evidence="1">JmjC domain-containing protein</fullName>
    </recommendedName>
</protein>
<evidence type="ECO:0000313" key="2">
    <source>
        <dbReference type="EMBL" id="KAL1510485.1"/>
    </source>
</evidence>
<evidence type="ECO:0000259" key="1">
    <source>
        <dbReference type="PROSITE" id="PS51184"/>
    </source>
</evidence>
<dbReference type="Pfam" id="PF13621">
    <property type="entry name" value="Cupin_8"/>
    <property type="match status" value="1"/>
</dbReference>
<dbReference type="InterPro" id="IPR050910">
    <property type="entry name" value="JMJD6_ArgDemeth/LysHydrox"/>
</dbReference>
<dbReference type="EMBL" id="JBGBPQ010000015">
    <property type="protein sequence ID" value="KAL1510485.1"/>
    <property type="molecule type" value="Genomic_DNA"/>
</dbReference>
<dbReference type="Proteomes" id="UP001515480">
    <property type="component" value="Unassembled WGS sequence"/>
</dbReference>
<name>A0AB34J1S8_PRYPA</name>
<dbReference type="PANTHER" id="PTHR12480">
    <property type="entry name" value="ARGININE DEMETHYLASE AND LYSYL-HYDROXYLASE JMJD"/>
    <property type="match status" value="1"/>
</dbReference>
<dbReference type="InterPro" id="IPR003347">
    <property type="entry name" value="JmjC_dom"/>
</dbReference>
<dbReference type="Gene3D" id="2.60.120.650">
    <property type="entry name" value="Cupin"/>
    <property type="match status" value="1"/>
</dbReference>
<keyword evidence="3" id="KW-1185">Reference proteome</keyword>
<accession>A0AB34J1S8</accession>